<dbReference type="EMBL" id="CACRUM010000089">
    <property type="protein sequence ID" value="VYU68153.1"/>
    <property type="molecule type" value="Genomic_DNA"/>
</dbReference>
<dbReference type="AlphaFoldDB" id="A0A6N3GW40"/>
<gene>
    <name evidence="1" type="ORF">RILFYP67_02946</name>
</gene>
<sequence>MLLITIKSRENSNRQYSPKYTKEENIIGGKEKTVSPDTVLKNYWNGNEEFADLFNAVLFGGSQVIKPYELENEDTEASVLLEHRDHTQSIKAVRDNIKIQKKSTVYGVQFVLLGLESQEHIHYAMPLRVMGYDYATYKKQYDSLTRQYKEHKTDMDEHEFLSRMKKTDRLTPVISVVIYYGEKVWDAATSLYGILNIPTEMASYVNDYRMLLVEARQNDLYFHNGNNRDLFNLFKILLDQNNSIRDKKEKAIEYTKEHEVSDTILKTVAGAANCKIDFDALKQEGGNSMWSVFEETAKEGEARGEVRGKAEGIIDTCSDLGLPDEDILKRLQVKLNISLQAAQEYLRIFGKKTV</sequence>
<protein>
    <submittedName>
        <fullName evidence="1">Transposase, YhgA-like</fullName>
    </submittedName>
</protein>
<accession>A0A6N3GW40</accession>
<organism evidence="1">
    <name type="scientific">Roseburia intestinalis</name>
    <dbReference type="NCBI Taxonomy" id="166486"/>
    <lineage>
        <taxon>Bacteria</taxon>
        <taxon>Bacillati</taxon>
        <taxon>Bacillota</taxon>
        <taxon>Clostridia</taxon>
        <taxon>Lachnospirales</taxon>
        <taxon>Lachnospiraceae</taxon>
        <taxon>Roseburia</taxon>
    </lineage>
</organism>
<reference evidence="1" key="1">
    <citation type="submission" date="2019-11" db="EMBL/GenBank/DDBJ databases">
        <authorList>
            <person name="Feng L."/>
        </authorList>
    </citation>
    <scope>NUCLEOTIDE SEQUENCE</scope>
    <source>
        <strain evidence="1">RintestinalisLFYP67</strain>
    </source>
</reference>
<name>A0A6N3GW40_9FIRM</name>
<evidence type="ECO:0000313" key="1">
    <source>
        <dbReference type="EMBL" id="VYU68153.1"/>
    </source>
</evidence>
<proteinExistence type="predicted"/>